<evidence type="ECO:0000313" key="4">
    <source>
        <dbReference type="Proteomes" id="UP000467105"/>
    </source>
</evidence>
<evidence type="ECO:0000259" key="2">
    <source>
        <dbReference type="Pfam" id="PF26563"/>
    </source>
</evidence>
<evidence type="ECO:0000313" key="3">
    <source>
        <dbReference type="EMBL" id="BBZ47009.1"/>
    </source>
</evidence>
<feature type="compositionally biased region" description="Low complexity" evidence="1">
    <location>
        <begin position="100"/>
        <end position="111"/>
    </location>
</feature>
<protein>
    <recommendedName>
        <fullName evidence="2">Rv3660c-like CheY-like N-terminal domain-containing protein</fullName>
    </recommendedName>
</protein>
<dbReference type="Proteomes" id="UP000467105">
    <property type="component" value="Chromosome"/>
</dbReference>
<dbReference type="Pfam" id="PF26563">
    <property type="entry name" value="Rv3660c_N"/>
    <property type="match status" value="1"/>
</dbReference>
<evidence type="ECO:0000256" key="1">
    <source>
        <dbReference type="SAM" id="MobiDB-lite"/>
    </source>
</evidence>
<feature type="region of interest" description="Disordered" evidence="1">
    <location>
        <begin position="100"/>
        <end position="122"/>
    </location>
</feature>
<name>A0A7I7YZA6_9MYCO</name>
<feature type="domain" description="Rv3660c-like CheY-like N-terminal" evidence="2">
    <location>
        <begin position="18"/>
        <end position="103"/>
    </location>
</feature>
<organism evidence="3 4">
    <name type="scientific">Mycobacterium parmense</name>
    <dbReference type="NCBI Taxonomy" id="185642"/>
    <lineage>
        <taxon>Bacteria</taxon>
        <taxon>Bacillati</taxon>
        <taxon>Actinomycetota</taxon>
        <taxon>Actinomycetes</taxon>
        <taxon>Mycobacteriales</taxon>
        <taxon>Mycobacteriaceae</taxon>
        <taxon>Mycobacterium</taxon>
        <taxon>Mycobacterium simiae complex</taxon>
    </lineage>
</organism>
<accession>A0A7I7YZA6</accession>
<reference evidence="3 4" key="1">
    <citation type="journal article" date="2019" name="Emerg. Microbes Infect.">
        <title>Comprehensive subspecies identification of 175 nontuberculous mycobacteria species based on 7547 genomic profiles.</title>
        <authorList>
            <person name="Matsumoto Y."/>
            <person name="Kinjo T."/>
            <person name="Motooka D."/>
            <person name="Nabeya D."/>
            <person name="Jung N."/>
            <person name="Uechi K."/>
            <person name="Horii T."/>
            <person name="Iida T."/>
            <person name="Fujita J."/>
            <person name="Nakamura S."/>
        </authorList>
    </citation>
    <scope>NUCLEOTIDE SEQUENCE [LARGE SCALE GENOMIC DNA]</scope>
    <source>
        <strain evidence="3 4">JCM 14742</strain>
    </source>
</reference>
<feature type="compositionally biased region" description="Basic and acidic residues" evidence="1">
    <location>
        <begin position="112"/>
        <end position="122"/>
    </location>
</feature>
<keyword evidence="4" id="KW-1185">Reference proteome</keyword>
<sequence>MTGISRTPAAASAGVLAVLSETELRDELDRVAAAVGVRVVHAGGRSPVSRKTWSAAAAVVLDEAAAANFGRAGMPRRAHVTVLTAAEPLTATWSAAVAAGAGQGSAAARAGARTDLRTRRRG</sequence>
<gene>
    <name evidence="3" type="ORF">MPRM_42900</name>
</gene>
<dbReference type="EMBL" id="AP022614">
    <property type="protein sequence ID" value="BBZ47009.1"/>
    <property type="molecule type" value="Genomic_DNA"/>
</dbReference>
<dbReference type="AlphaFoldDB" id="A0A7I7YZA6"/>
<proteinExistence type="predicted"/>
<dbReference type="InterPro" id="IPR059050">
    <property type="entry name" value="Rv3660c_N"/>
</dbReference>